<comment type="pathway">
    <text evidence="2">Energy metabolism; oxidative phosphorylation.</text>
</comment>
<evidence type="ECO:0000256" key="16">
    <source>
        <dbReference type="ARBA" id="ARBA00023136"/>
    </source>
</evidence>
<evidence type="ECO:0000256" key="9">
    <source>
        <dbReference type="ARBA" id="ARBA00022692"/>
    </source>
</evidence>
<evidence type="ECO:0000313" key="22">
    <source>
        <dbReference type="Proteomes" id="UP000258016"/>
    </source>
</evidence>
<keyword evidence="13 19" id="KW-1133">Transmembrane helix</keyword>
<feature type="transmembrane region" description="Helical" evidence="19">
    <location>
        <begin position="88"/>
        <end position="112"/>
    </location>
</feature>
<evidence type="ECO:0000256" key="18">
    <source>
        <dbReference type="RuleBase" id="RU000370"/>
    </source>
</evidence>
<dbReference type="InterPro" id="IPR036927">
    <property type="entry name" value="Cyt_c_oxase-like_su1_sf"/>
</dbReference>
<dbReference type="SUPFAM" id="SSF81442">
    <property type="entry name" value="Cytochrome c oxidase subunit I-like"/>
    <property type="match status" value="1"/>
</dbReference>
<keyword evidence="11" id="KW-1278">Translocase</keyword>
<feature type="transmembrane region" description="Helical" evidence="19">
    <location>
        <begin position="748"/>
        <end position="769"/>
    </location>
</feature>
<feature type="transmembrane region" description="Helical" evidence="19">
    <location>
        <begin position="610"/>
        <end position="640"/>
    </location>
</feature>
<evidence type="ECO:0000313" key="21">
    <source>
        <dbReference type="EMBL" id="ASR50672.1"/>
    </source>
</evidence>
<dbReference type="Gene3D" id="1.20.210.10">
    <property type="entry name" value="Cytochrome c oxidase-like, subunit I domain"/>
    <property type="match status" value="1"/>
</dbReference>
<evidence type="ECO:0000256" key="19">
    <source>
        <dbReference type="SAM" id="Phobius"/>
    </source>
</evidence>
<feature type="transmembrane region" description="Helical" evidence="19">
    <location>
        <begin position="50"/>
        <end position="68"/>
    </location>
</feature>
<evidence type="ECO:0000256" key="13">
    <source>
        <dbReference type="ARBA" id="ARBA00022989"/>
    </source>
</evidence>
<evidence type="ECO:0000256" key="17">
    <source>
        <dbReference type="ARBA" id="ARBA00047816"/>
    </source>
</evidence>
<keyword evidence="7 18" id="KW-0349">Heme</keyword>
<feature type="transmembrane region" description="Helical" evidence="19">
    <location>
        <begin position="480"/>
        <end position="505"/>
    </location>
</feature>
<evidence type="ECO:0000259" key="20">
    <source>
        <dbReference type="PROSITE" id="PS50855"/>
    </source>
</evidence>
<dbReference type="Proteomes" id="UP000258016">
    <property type="component" value="Chromosome"/>
</dbReference>
<accession>A0ABN5B6B1</accession>
<evidence type="ECO:0000256" key="2">
    <source>
        <dbReference type="ARBA" id="ARBA00004673"/>
    </source>
</evidence>
<feature type="domain" description="Cytochrome oxidase subunit I profile" evidence="20">
    <location>
        <begin position="34"/>
        <end position="543"/>
    </location>
</feature>
<feature type="transmembrane region" description="Helical" evidence="19">
    <location>
        <begin position="670"/>
        <end position="703"/>
    </location>
</feature>
<evidence type="ECO:0000256" key="7">
    <source>
        <dbReference type="ARBA" id="ARBA00022617"/>
    </source>
</evidence>
<keyword evidence="5 18" id="KW-0813">Transport</keyword>
<evidence type="ECO:0000256" key="11">
    <source>
        <dbReference type="ARBA" id="ARBA00022967"/>
    </source>
</evidence>
<organism evidence="21 22">
    <name type="scientific">Blastomonas fulva</name>
    <dbReference type="NCBI Taxonomy" id="1550728"/>
    <lineage>
        <taxon>Bacteria</taxon>
        <taxon>Pseudomonadati</taxon>
        <taxon>Pseudomonadota</taxon>
        <taxon>Alphaproteobacteria</taxon>
        <taxon>Sphingomonadales</taxon>
        <taxon>Sphingomonadaceae</taxon>
        <taxon>Blastomonas</taxon>
    </lineage>
</organism>
<keyword evidence="12 18" id="KW-0249">Electron transport</keyword>
<feature type="transmembrane region" description="Helical" evidence="19">
    <location>
        <begin position="781"/>
        <end position="801"/>
    </location>
</feature>
<feature type="transmembrane region" description="Helical" evidence="19">
    <location>
        <begin position="175"/>
        <end position="201"/>
    </location>
</feature>
<keyword evidence="22" id="KW-1185">Reference proteome</keyword>
<keyword evidence="16 19" id="KW-0472">Membrane</keyword>
<evidence type="ECO:0000256" key="15">
    <source>
        <dbReference type="ARBA" id="ARBA00023008"/>
    </source>
</evidence>
<evidence type="ECO:0000256" key="3">
    <source>
        <dbReference type="ARBA" id="ARBA00009578"/>
    </source>
</evidence>
<proteinExistence type="inferred from homology"/>
<dbReference type="InterPro" id="IPR000883">
    <property type="entry name" value="Cyt_C_Oxase_1"/>
</dbReference>
<dbReference type="PANTHER" id="PTHR10422:SF35">
    <property type="entry name" value="CYTOCHROME BO(3) UBIQUINOL OXIDASE SUBUNIT 1"/>
    <property type="match status" value="1"/>
</dbReference>
<evidence type="ECO:0000256" key="1">
    <source>
        <dbReference type="ARBA" id="ARBA00004651"/>
    </source>
</evidence>
<evidence type="ECO:0000256" key="5">
    <source>
        <dbReference type="ARBA" id="ARBA00022448"/>
    </source>
</evidence>
<dbReference type="PROSITE" id="PS00077">
    <property type="entry name" value="COX1_CUB"/>
    <property type="match status" value="1"/>
</dbReference>
<dbReference type="EC" id="7.1.1.9" evidence="4"/>
<comment type="subcellular location">
    <subcellularLocation>
        <location evidence="1">Cell membrane</location>
        <topology evidence="1">Multi-pass membrane protein</topology>
    </subcellularLocation>
</comment>
<keyword evidence="8 18" id="KW-0679">Respiratory chain</keyword>
<feature type="transmembrane region" description="Helical" evidence="19">
    <location>
        <begin position="821"/>
        <end position="839"/>
    </location>
</feature>
<dbReference type="RefSeq" id="WP_117351499.1">
    <property type="nucleotide sequence ID" value="NZ_CP020083.1"/>
</dbReference>
<keyword evidence="10" id="KW-0479">Metal-binding</keyword>
<feature type="transmembrane region" description="Helical" evidence="19">
    <location>
        <begin position="438"/>
        <end position="460"/>
    </location>
</feature>
<protein>
    <recommendedName>
        <fullName evidence="4">cytochrome-c oxidase</fullName>
        <ecNumber evidence="4">7.1.1.9</ecNumber>
    </recommendedName>
</protein>
<feature type="transmembrane region" description="Helical" evidence="19">
    <location>
        <begin position="715"/>
        <end position="736"/>
    </location>
</feature>
<comment type="catalytic activity">
    <reaction evidence="17">
        <text>4 Fe(II)-[cytochrome c] + O2 + 8 H(+)(in) = 4 Fe(III)-[cytochrome c] + 2 H2O + 4 H(+)(out)</text>
        <dbReference type="Rhea" id="RHEA:11436"/>
        <dbReference type="Rhea" id="RHEA-COMP:10350"/>
        <dbReference type="Rhea" id="RHEA-COMP:14399"/>
        <dbReference type="ChEBI" id="CHEBI:15377"/>
        <dbReference type="ChEBI" id="CHEBI:15378"/>
        <dbReference type="ChEBI" id="CHEBI:15379"/>
        <dbReference type="ChEBI" id="CHEBI:29033"/>
        <dbReference type="ChEBI" id="CHEBI:29034"/>
        <dbReference type="EC" id="7.1.1.9"/>
    </reaction>
</comment>
<evidence type="ECO:0000256" key="8">
    <source>
        <dbReference type="ARBA" id="ARBA00022660"/>
    </source>
</evidence>
<feature type="transmembrane region" description="Helical" evidence="19">
    <location>
        <begin position="213"/>
        <end position="239"/>
    </location>
</feature>
<dbReference type="InterPro" id="IPR014241">
    <property type="entry name" value="Cyt_c_oxidase_su1_bac"/>
</dbReference>
<dbReference type="EMBL" id="CP020083">
    <property type="protein sequence ID" value="ASR50672.1"/>
    <property type="molecule type" value="Genomic_DNA"/>
</dbReference>
<evidence type="ECO:0000256" key="6">
    <source>
        <dbReference type="ARBA" id="ARBA00022475"/>
    </source>
</evidence>
<keyword evidence="14" id="KW-0408">Iron</keyword>
<dbReference type="Pfam" id="PF00115">
    <property type="entry name" value="COX1"/>
    <property type="match status" value="1"/>
</dbReference>
<dbReference type="PROSITE" id="PS50855">
    <property type="entry name" value="COX1"/>
    <property type="match status" value="1"/>
</dbReference>
<dbReference type="InterPro" id="IPR023616">
    <property type="entry name" value="Cyt_c_oxase-like_su1_dom"/>
</dbReference>
<feature type="transmembrane region" description="Helical" evidence="19">
    <location>
        <begin position="330"/>
        <end position="353"/>
    </location>
</feature>
<gene>
    <name evidence="21" type="ORF">B5J99_03625</name>
</gene>
<feature type="transmembrane region" description="Helical" evidence="19">
    <location>
        <begin position="273"/>
        <end position="292"/>
    </location>
</feature>
<keyword evidence="6" id="KW-1003">Cell membrane</keyword>
<evidence type="ECO:0000256" key="12">
    <source>
        <dbReference type="ARBA" id="ARBA00022982"/>
    </source>
</evidence>
<dbReference type="InterPro" id="IPR023615">
    <property type="entry name" value="Cyt_c_Oxase_su1_BS"/>
</dbReference>
<evidence type="ECO:0000256" key="10">
    <source>
        <dbReference type="ARBA" id="ARBA00022723"/>
    </source>
</evidence>
<dbReference type="GeneID" id="303484659"/>
<comment type="similarity">
    <text evidence="3 18">Belongs to the heme-copper respiratory oxidase family.</text>
</comment>
<feature type="transmembrane region" description="Helical" evidence="19">
    <location>
        <begin position="132"/>
        <end position="151"/>
    </location>
</feature>
<reference evidence="21 22" key="1">
    <citation type="submission" date="2017-03" db="EMBL/GenBank/DDBJ databases">
        <title>Complete genome sequence of Blastomonas fulva degrading microcsystin LR.</title>
        <authorList>
            <person name="Lee H.-g."/>
            <person name="Jin L."/>
            <person name="oh H.-M."/>
        </authorList>
    </citation>
    <scope>NUCLEOTIDE SEQUENCE [LARGE SCALE GENOMIC DNA]</scope>
    <source>
        <strain evidence="21 22">T2</strain>
    </source>
</reference>
<feature type="transmembrane region" description="Helical" evidence="19">
    <location>
        <begin position="406"/>
        <end position="426"/>
    </location>
</feature>
<dbReference type="PANTHER" id="PTHR10422">
    <property type="entry name" value="CYTOCHROME C OXIDASE SUBUNIT 1"/>
    <property type="match status" value="1"/>
</dbReference>
<name>A0ABN5B6B1_9SPHN</name>
<dbReference type="PRINTS" id="PR01165">
    <property type="entry name" value="CYCOXIDASEI"/>
</dbReference>
<feature type="transmembrane region" description="Helical" evidence="19">
    <location>
        <begin position="373"/>
        <end position="394"/>
    </location>
</feature>
<dbReference type="NCBIfam" id="TIGR02891">
    <property type="entry name" value="CtaD_CoxA"/>
    <property type="match status" value="1"/>
</dbReference>
<evidence type="ECO:0000256" key="4">
    <source>
        <dbReference type="ARBA" id="ARBA00012949"/>
    </source>
</evidence>
<feature type="transmembrane region" description="Helical" evidence="19">
    <location>
        <begin position="299"/>
        <end position="318"/>
    </location>
</feature>
<sequence length="841" mass="90295">MTTHQTSAQPPVTPHDPAALHAELYAVWRGLPGWRGFVCEVNHGAIGLRFMITAIVYFAIGGVLAMLIRVQLASPRAAFVGPDIYNQLFTMHGTIMMFLFAIPMLEGLALYLLPKVMGARDMAYPRLSALGWWCYALGGLILLVAMLAGVAPDGGWFMYTPLSDKVHTPGINADVWLLGITFVEISAICAAVEITVSILKLRAEGMALTRLPLFAWYMLGTAAMMLIGFPPLILGSILLEVQRAFDWAFFDPARGGDPILWQHLFWLFGHPEVYIIFLPAAGALSVMIATFARQPIIGHAMIVAAIWAMVFLSFGLWVHHMFTIGIPHLALAFFSAASMLVAVPTSVQIFAWIGTLWSGRPRWSLPMLHITGFFLTFALGGLTGVMLAAVPFNWQAHDTAFVTAHLHYVLIGGFVFPMLAAITYWMPHFTGRRAVRGLGTAAFWLIFIGVHGTFLVMHLTGLLGMPRRVSIYPDNPEWELLNLISSVGGFIMAAGFALFAVDMGLQLFMGRRTRRNPWRATSLDWAMRLPPPTYNLASLPRADMETDERTLTPSRLDMLATTLAMGEGMLAGAPRGVRETLIIDAVSGRAEAVAVLPGNTMRPALTALTIGLFFLAMLAGFYWVAAAAVVLVAVMCAGWIRPVAPIQGTTAAVPETIEGLPASPFYRHGLGWWGSAVLLVANASLFASLLFAVAFLSVIAPGWEGAVQENPHGVLPMAALLVTAIGGALLLCAGLWSQRAATAGQRALAWAGMLAVAAGALASGAMMAGSPAEHARHAVQAAILAYLVLHALILVTMHLAAARGHRIGVQAVATQGVLAQWHGYTGLVALVGALALAVAKL</sequence>
<evidence type="ECO:0000256" key="14">
    <source>
        <dbReference type="ARBA" id="ARBA00023004"/>
    </source>
</evidence>
<keyword evidence="9 18" id="KW-0812">Transmembrane</keyword>
<keyword evidence="15" id="KW-0186">Copper</keyword>